<gene>
    <name evidence="3" type="ORF">M3N55_14480</name>
</gene>
<feature type="transmembrane region" description="Helical" evidence="1">
    <location>
        <begin position="12"/>
        <end position="30"/>
    </location>
</feature>
<protein>
    <submittedName>
        <fullName evidence="3">Tripartite tricarboxylate transporter TctB family protein</fullName>
    </submittedName>
</protein>
<feature type="transmembrane region" description="Helical" evidence="1">
    <location>
        <begin position="42"/>
        <end position="64"/>
    </location>
</feature>
<sequence length="149" mass="15552">MLDRDYRDIVTGLALAGFGGAAALYSLANYSLGSVSRMGPGMVPTALGAALVVFGIVIAIPALSRRGSGVHVRFRVVLVLAASIISFSLMIDSVGLVPSVFVTTVIATFAERNVKLLGAVVLAATLSLITWAIFIAGLRLPLASFDWPF</sequence>
<keyword evidence="1" id="KW-0812">Transmembrane</keyword>
<keyword evidence="1" id="KW-0472">Membrane</keyword>
<accession>A0ABT0M5L0</accession>
<feature type="transmembrane region" description="Helical" evidence="1">
    <location>
        <begin position="76"/>
        <end position="96"/>
    </location>
</feature>
<proteinExistence type="predicted"/>
<name>A0ABT0M5L0_9RHOB</name>
<dbReference type="EMBL" id="JALZWP010000019">
    <property type="protein sequence ID" value="MCL1629938.1"/>
    <property type="molecule type" value="Genomic_DNA"/>
</dbReference>
<reference evidence="3 4" key="1">
    <citation type="submission" date="2022-05" db="EMBL/GenBank/DDBJ databases">
        <title>Seasonal and diel survey of microbial diversity of the Tyrrhenian coast.</title>
        <authorList>
            <person name="Gattoni G."/>
            <person name="Corral P."/>
        </authorList>
    </citation>
    <scope>NUCLEOTIDE SEQUENCE [LARGE SCALE GENOMIC DNA]</scope>
    <source>
        <strain evidence="3 4">V10</strain>
    </source>
</reference>
<evidence type="ECO:0000313" key="4">
    <source>
        <dbReference type="Proteomes" id="UP001202550"/>
    </source>
</evidence>
<comment type="caution">
    <text evidence="3">The sequence shown here is derived from an EMBL/GenBank/DDBJ whole genome shotgun (WGS) entry which is preliminary data.</text>
</comment>
<evidence type="ECO:0000259" key="2">
    <source>
        <dbReference type="Pfam" id="PF07331"/>
    </source>
</evidence>
<dbReference type="InterPro" id="IPR009936">
    <property type="entry name" value="DUF1468"/>
</dbReference>
<dbReference type="RefSeq" id="WP_249060354.1">
    <property type="nucleotide sequence ID" value="NZ_JALZWP010000019.1"/>
</dbReference>
<keyword evidence="1" id="KW-1133">Transmembrane helix</keyword>
<evidence type="ECO:0000256" key="1">
    <source>
        <dbReference type="SAM" id="Phobius"/>
    </source>
</evidence>
<evidence type="ECO:0000313" key="3">
    <source>
        <dbReference type="EMBL" id="MCL1629938.1"/>
    </source>
</evidence>
<dbReference type="Proteomes" id="UP001202550">
    <property type="component" value="Unassembled WGS sequence"/>
</dbReference>
<organism evidence="3 4">
    <name type="scientific">Roseinatronobacter domitianus</name>
    <dbReference type="NCBI Taxonomy" id="2940293"/>
    <lineage>
        <taxon>Bacteria</taxon>
        <taxon>Pseudomonadati</taxon>
        <taxon>Pseudomonadota</taxon>
        <taxon>Alphaproteobacteria</taxon>
        <taxon>Rhodobacterales</taxon>
        <taxon>Paracoccaceae</taxon>
        <taxon>Roseinatronobacter</taxon>
    </lineage>
</organism>
<feature type="transmembrane region" description="Helical" evidence="1">
    <location>
        <begin position="116"/>
        <end position="138"/>
    </location>
</feature>
<feature type="domain" description="DUF1468" evidence="2">
    <location>
        <begin position="10"/>
        <end position="142"/>
    </location>
</feature>
<dbReference type="Pfam" id="PF07331">
    <property type="entry name" value="TctB"/>
    <property type="match status" value="1"/>
</dbReference>
<keyword evidence="4" id="KW-1185">Reference proteome</keyword>